<dbReference type="InterPro" id="IPR025610">
    <property type="entry name" value="MYC/MYB_N"/>
</dbReference>
<evidence type="ECO:0000313" key="6">
    <source>
        <dbReference type="EMBL" id="KAG5384130.1"/>
    </source>
</evidence>
<dbReference type="EMBL" id="JADBGQ010000008">
    <property type="protein sequence ID" value="KAG5384130.1"/>
    <property type="molecule type" value="Genomic_DNA"/>
</dbReference>
<organism evidence="6 7">
    <name type="scientific">Brassica rapa subsp. trilocularis</name>
    <dbReference type="NCBI Taxonomy" id="1813537"/>
    <lineage>
        <taxon>Eukaryota</taxon>
        <taxon>Viridiplantae</taxon>
        <taxon>Streptophyta</taxon>
        <taxon>Embryophyta</taxon>
        <taxon>Tracheophyta</taxon>
        <taxon>Spermatophyta</taxon>
        <taxon>Magnoliopsida</taxon>
        <taxon>eudicotyledons</taxon>
        <taxon>Gunneridae</taxon>
        <taxon>Pentapetalae</taxon>
        <taxon>rosids</taxon>
        <taxon>malvids</taxon>
        <taxon>Brassicales</taxon>
        <taxon>Brassicaceae</taxon>
        <taxon>Brassiceae</taxon>
        <taxon>Brassica</taxon>
    </lineage>
</organism>
<name>A0ABQ7LEV0_BRACM</name>
<evidence type="ECO:0000256" key="2">
    <source>
        <dbReference type="ARBA" id="ARBA00023159"/>
    </source>
</evidence>
<evidence type="ECO:0000256" key="1">
    <source>
        <dbReference type="ARBA" id="ARBA00023015"/>
    </source>
</evidence>
<comment type="caution">
    <text evidence="6">The sequence shown here is derived from an EMBL/GenBank/DDBJ whole genome shotgun (WGS) entry which is preliminary data.</text>
</comment>
<dbReference type="PANTHER" id="PTHR46266">
    <property type="entry name" value="TRANSCRIPTION FACTOR TT8"/>
    <property type="match status" value="1"/>
</dbReference>
<proteinExistence type="predicted"/>
<dbReference type="PANTHER" id="PTHR46266:SF4">
    <property type="entry name" value="TRANSCRIPTION FACTOR TT8"/>
    <property type="match status" value="1"/>
</dbReference>
<protein>
    <recommendedName>
        <fullName evidence="5">Transcription factor MYC/MYB N-terminal domain-containing protein</fullName>
    </recommendedName>
</protein>
<keyword evidence="7" id="KW-1185">Reference proteome</keyword>
<keyword evidence="1" id="KW-0805">Transcription regulation</keyword>
<evidence type="ECO:0000259" key="5">
    <source>
        <dbReference type="Pfam" id="PF14215"/>
    </source>
</evidence>
<evidence type="ECO:0000256" key="4">
    <source>
        <dbReference type="SAM" id="MobiDB-lite"/>
    </source>
</evidence>
<evidence type="ECO:0000256" key="3">
    <source>
        <dbReference type="ARBA" id="ARBA00023163"/>
    </source>
</evidence>
<feature type="domain" description="Transcription factor MYC/MYB N-terminal" evidence="5">
    <location>
        <begin position="1"/>
        <end position="82"/>
    </location>
</feature>
<keyword evidence="2" id="KW-0010">Activator</keyword>
<accession>A0ABQ7LEV0</accession>
<evidence type="ECO:0000313" key="7">
    <source>
        <dbReference type="Proteomes" id="UP000823674"/>
    </source>
</evidence>
<keyword evidence="3" id="KW-0804">Transcription</keyword>
<gene>
    <name evidence="6" type="primary">A09g507170.1_BraROA</name>
    <name evidence="6" type="ORF">IGI04_035600</name>
</gene>
<feature type="region of interest" description="Disordered" evidence="4">
    <location>
        <begin position="175"/>
        <end position="195"/>
    </location>
</feature>
<sequence length="402" mass="45700">MWSSGYYNGAIKTRKTTQPAEVTSEEAASERSQQLMELYETLFAGESSMEARACTALSPEDLTDPEWFYVLCFTYSFEPPSGYNNSLSVFKLSDYDLDDDEVVRRYYDEEEVFGPTKPTSKSNRGVLNDKNLRIEVPFANRRVTDGESRLRRFAMANSTPGSYLRDERPHTLSSKGSVYWDSNEDIGTPSAPPIMDIGEDDNIAELEKEIEHIEDEICREAGVESHHQQLNIGCIAGDTVSHLYPEFSESARETQTEEAAQIEDISSDELNCHSVRLTTLFRNLQRKRFEMRNLDDEGFLSAQAAIDAIKGTILHQRWLAALMNISVESVPPDLHLSHFSFYVEIRTDLVNTVNEWNRQAGSPTPPGNVSENERRTGLYDYQSMINILRQETWKDNIEAGNI</sequence>
<dbReference type="Proteomes" id="UP000823674">
    <property type="component" value="Chromosome A09"/>
</dbReference>
<reference evidence="6 7" key="1">
    <citation type="submission" date="2021-03" db="EMBL/GenBank/DDBJ databases">
        <authorList>
            <person name="King G.J."/>
            <person name="Bancroft I."/>
            <person name="Baten A."/>
            <person name="Bloomfield J."/>
            <person name="Borpatragohain P."/>
            <person name="He Z."/>
            <person name="Irish N."/>
            <person name="Irwin J."/>
            <person name="Liu K."/>
            <person name="Mauleon R.P."/>
            <person name="Moore J."/>
            <person name="Morris R."/>
            <person name="Ostergaard L."/>
            <person name="Wang B."/>
            <person name="Wells R."/>
        </authorList>
    </citation>
    <scope>NUCLEOTIDE SEQUENCE [LARGE SCALE GENOMIC DNA]</scope>
    <source>
        <strain evidence="6">R-o-18</strain>
        <tissue evidence="6">Leaf</tissue>
    </source>
</reference>
<dbReference type="Pfam" id="PF14215">
    <property type="entry name" value="bHLH-MYC_N"/>
    <property type="match status" value="1"/>
</dbReference>